<name>A0A645I983_9ZZZZ</name>
<reference evidence="1" key="1">
    <citation type="submission" date="2019-08" db="EMBL/GenBank/DDBJ databases">
        <authorList>
            <person name="Kucharzyk K."/>
            <person name="Murdoch R.W."/>
            <person name="Higgins S."/>
            <person name="Loffler F."/>
        </authorList>
    </citation>
    <scope>NUCLEOTIDE SEQUENCE</scope>
</reference>
<proteinExistence type="predicted"/>
<dbReference type="AlphaFoldDB" id="A0A645I983"/>
<accession>A0A645I983</accession>
<evidence type="ECO:0000313" key="1">
    <source>
        <dbReference type="EMBL" id="MPN47905.1"/>
    </source>
</evidence>
<sequence length="61" mass="6986">MIKKSIFITKSKIVRIWPELILNSVQNFINTERKILVHALIAATALQFAHFPQLKALSLVK</sequence>
<gene>
    <name evidence="1" type="ORF">SDC9_195509</name>
</gene>
<organism evidence="1">
    <name type="scientific">bioreactor metagenome</name>
    <dbReference type="NCBI Taxonomy" id="1076179"/>
    <lineage>
        <taxon>unclassified sequences</taxon>
        <taxon>metagenomes</taxon>
        <taxon>ecological metagenomes</taxon>
    </lineage>
</organism>
<dbReference type="EMBL" id="VSSQ01109763">
    <property type="protein sequence ID" value="MPN47905.1"/>
    <property type="molecule type" value="Genomic_DNA"/>
</dbReference>
<comment type="caution">
    <text evidence="1">The sequence shown here is derived from an EMBL/GenBank/DDBJ whole genome shotgun (WGS) entry which is preliminary data.</text>
</comment>
<protein>
    <submittedName>
        <fullName evidence="1">Uncharacterized protein</fullName>
    </submittedName>
</protein>